<sequence length="326" mass="36836">MPDTNCLSLPGGVPVSKIALGTMYFGSRITREQSERLLDTFVSLGGNQIDTGRCYADWIPGAAGASERAVGKWLSGRKRESVFLGTKGGIKPRGYNATRGDLSRENLEKDLKVSLEALQTDYIDLYWLHRDDLRFSAGEIVEQMNRWIRRGVIRYFGVSNWTSERIKEANEYAAAHGLQGAAASQIQYGLGVCTTSDWGDPTIVCMDSSEYKAYERLQIPVYGYSAQAEGYFPVYLKGGSEALSPDIRKKYDTPVNRKRADRLAQLAEKKKFSLSWIMAEYVLHSPFPAVFIMGGSNEARMREIMEMYNRGEKQLTEEDWKEILRR</sequence>
<protein>
    <recommendedName>
        <fullName evidence="2">NADP-dependent oxidoreductase domain-containing protein</fullName>
    </recommendedName>
</protein>
<evidence type="ECO:0000313" key="4">
    <source>
        <dbReference type="Proteomes" id="UP000013085"/>
    </source>
</evidence>
<dbReference type="SUPFAM" id="SSF51430">
    <property type="entry name" value="NAD(P)-linked oxidoreductase"/>
    <property type="match status" value="1"/>
</dbReference>
<dbReference type="AlphaFoldDB" id="A0A0E2HHX2"/>
<dbReference type="EMBL" id="AGYR01000001">
    <property type="protein sequence ID" value="ENZ20235.1"/>
    <property type="molecule type" value="Genomic_DNA"/>
</dbReference>
<keyword evidence="1" id="KW-0560">Oxidoreductase</keyword>
<evidence type="ECO:0000256" key="1">
    <source>
        <dbReference type="ARBA" id="ARBA00023002"/>
    </source>
</evidence>
<dbReference type="InterPro" id="IPR036812">
    <property type="entry name" value="NAD(P)_OxRdtase_dom_sf"/>
</dbReference>
<dbReference type="PANTHER" id="PTHR43364">
    <property type="entry name" value="NADH-SPECIFIC METHYLGLYOXAL REDUCTASE-RELATED"/>
    <property type="match status" value="1"/>
</dbReference>
<name>A0A0E2HHX2_9FIRM</name>
<dbReference type="HOGENOM" id="CLU_023205_2_0_9"/>
<organism evidence="3 4">
    <name type="scientific">[Clostridium] clostridioforme 90A8</name>
    <dbReference type="NCBI Taxonomy" id="999408"/>
    <lineage>
        <taxon>Bacteria</taxon>
        <taxon>Bacillati</taxon>
        <taxon>Bacillota</taxon>
        <taxon>Clostridia</taxon>
        <taxon>Lachnospirales</taxon>
        <taxon>Lachnospiraceae</taxon>
        <taxon>Enterocloster</taxon>
    </lineage>
</organism>
<comment type="caution">
    <text evidence="3">The sequence shown here is derived from an EMBL/GenBank/DDBJ whole genome shotgun (WGS) entry which is preliminary data.</text>
</comment>
<evidence type="ECO:0000313" key="3">
    <source>
        <dbReference type="EMBL" id="ENZ20235.1"/>
    </source>
</evidence>
<dbReference type="GO" id="GO:0005829">
    <property type="term" value="C:cytosol"/>
    <property type="evidence" value="ECO:0007669"/>
    <property type="project" value="TreeGrafter"/>
</dbReference>
<reference evidence="3 4" key="1">
    <citation type="submission" date="2013-01" db="EMBL/GenBank/DDBJ databases">
        <title>The Genome Sequence of Clostridium clostridioforme 90A8.</title>
        <authorList>
            <consortium name="The Broad Institute Genome Sequencing Platform"/>
            <person name="Earl A."/>
            <person name="Ward D."/>
            <person name="Feldgarden M."/>
            <person name="Gevers D."/>
            <person name="Courvalin P."/>
            <person name="Lambert T."/>
            <person name="Walker B."/>
            <person name="Young S.K."/>
            <person name="Zeng Q."/>
            <person name="Gargeya S."/>
            <person name="Fitzgerald M."/>
            <person name="Haas B."/>
            <person name="Abouelleil A."/>
            <person name="Alvarado L."/>
            <person name="Arachchi H.M."/>
            <person name="Berlin A.M."/>
            <person name="Chapman S.B."/>
            <person name="Dewar J."/>
            <person name="Goldberg J."/>
            <person name="Griggs A."/>
            <person name="Gujja S."/>
            <person name="Hansen M."/>
            <person name="Howarth C."/>
            <person name="Imamovic A."/>
            <person name="Larimer J."/>
            <person name="McCowan C."/>
            <person name="Murphy C."/>
            <person name="Neiman D."/>
            <person name="Pearson M."/>
            <person name="Priest M."/>
            <person name="Roberts A."/>
            <person name="Saif S."/>
            <person name="Shea T."/>
            <person name="Sisk P."/>
            <person name="Sykes S."/>
            <person name="Wortman J."/>
            <person name="Nusbaum C."/>
            <person name="Birren B."/>
        </authorList>
    </citation>
    <scope>NUCLEOTIDE SEQUENCE [LARGE SCALE GENOMIC DNA]</scope>
    <source>
        <strain evidence="3 4">90A8</strain>
    </source>
</reference>
<accession>A0A0E2HHX2</accession>
<dbReference type="PANTHER" id="PTHR43364:SF4">
    <property type="entry name" value="NAD(P)-LINKED OXIDOREDUCTASE SUPERFAMILY PROTEIN"/>
    <property type="match status" value="1"/>
</dbReference>
<dbReference type="PATRIC" id="fig|999408.3.peg.179"/>
<dbReference type="Pfam" id="PF00248">
    <property type="entry name" value="Aldo_ket_red"/>
    <property type="match status" value="1"/>
</dbReference>
<gene>
    <name evidence="3" type="ORF">HMPREF1090_00164</name>
</gene>
<dbReference type="RefSeq" id="WP_002593198.1">
    <property type="nucleotide sequence ID" value="NZ_KB850976.1"/>
</dbReference>
<proteinExistence type="predicted"/>
<feature type="domain" description="NADP-dependent oxidoreductase" evidence="2">
    <location>
        <begin position="17"/>
        <end position="323"/>
    </location>
</feature>
<dbReference type="Gene3D" id="3.20.20.100">
    <property type="entry name" value="NADP-dependent oxidoreductase domain"/>
    <property type="match status" value="1"/>
</dbReference>
<evidence type="ECO:0000259" key="2">
    <source>
        <dbReference type="Pfam" id="PF00248"/>
    </source>
</evidence>
<dbReference type="InterPro" id="IPR050523">
    <property type="entry name" value="AKR_Detox_Biosynth"/>
</dbReference>
<dbReference type="Proteomes" id="UP000013085">
    <property type="component" value="Unassembled WGS sequence"/>
</dbReference>
<dbReference type="GO" id="GO:0016491">
    <property type="term" value="F:oxidoreductase activity"/>
    <property type="evidence" value="ECO:0007669"/>
    <property type="project" value="UniProtKB-KW"/>
</dbReference>
<dbReference type="InterPro" id="IPR023210">
    <property type="entry name" value="NADP_OxRdtase_dom"/>
</dbReference>
<dbReference type="CDD" id="cd19082">
    <property type="entry name" value="AKR_AKR10A1_2"/>
    <property type="match status" value="1"/>
</dbReference>